<dbReference type="Proteomes" id="UP000062973">
    <property type="component" value="Chromosome"/>
</dbReference>
<dbReference type="HOGENOM" id="CLU_024916_0_0_11"/>
<dbReference type="PANTHER" id="PTHR21294">
    <property type="entry name" value="ELECTRON TRANSFER FLAVOPROTEIN BETA-SUBUNIT"/>
    <property type="match status" value="1"/>
</dbReference>
<dbReference type="CDD" id="cd01714">
    <property type="entry name" value="ETF_beta"/>
    <property type="match status" value="1"/>
</dbReference>
<evidence type="ECO:0000256" key="1">
    <source>
        <dbReference type="ARBA" id="ARBA00001974"/>
    </source>
</evidence>
<sequence>MSTPGRVLVCLKQVPVPGRGVFDERTKRIRRDEDQAVTNPPDLHALAQAIALREETGWEVVAVTMGPPVAAETLLDALRRGADRAVHLVDRRFAGADTLATARALARLVERERPELVLTGWRTVDGGTAQVGPQLAELAEFPQLTQATNLRAGDGVLTADVETDVGREAWTVALPAVVAVGRGAEPPWVTEADLSAVETLTAEELGGGPREFGTRGSPTFVAEIRHDVRERRAEHVEAGFDTAKLLEAAFAPLEHEAEVVVRTPLREIWTVAEPLPGGGLHPTSLEALACARSVAGDLRATIVAVLPCDQPHDLPRVLYAHGADRVLVLRGTEPAEYRTDLVTDALTTAIAAHAPFAVIAPFSARGRDYAPRVAARLGLGLTGDFTALEVRDADTDDPDLLWLKPALSADVLAPVIAHSTPSMGTLRPGSFTARAVRDQREPNVEVAGGTAIGDSSCTAVERQVQLLDGPRLAAARLVIGLGPGLGTGAHRVAERVAATPGIALAATSAAVAAGELPPQLEIGPLARSIAPAVYLGFGRHDLGTLQAVKAAGRIVVVDPGAGIDAFTGLADTVVTANVEGVLLDLLLATAGAVAS</sequence>
<evidence type="ECO:0000259" key="5">
    <source>
        <dbReference type="SMART" id="SM00893"/>
    </source>
</evidence>
<dbReference type="SUPFAM" id="SSF52467">
    <property type="entry name" value="DHS-like NAD/FAD-binding domain"/>
    <property type="match status" value="1"/>
</dbReference>
<evidence type="ECO:0000256" key="3">
    <source>
        <dbReference type="ARBA" id="ARBA00025649"/>
    </source>
</evidence>
<proteinExistence type="predicted"/>
<name>A0A076MW23_AMYME</name>
<comment type="subunit">
    <text evidence="2">Heterodimer of an alpha and a beta subunit.</text>
</comment>
<dbReference type="Gene3D" id="3.40.50.620">
    <property type="entry name" value="HUPs"/>
    <property type="match status" value="2"/>
</dbReference>
<gene>
    <name evidence="6" type="ORF">AMETH_1865</name>
</gene>
<dbReference type="SMART" id="SM00893">
    <property type="entry name" value="ETF"/>
    <property type="match status" value="2"/>
</dbReference>
<evidence type="ECO:0000313" key="7">
    <source>
        <dbReference type="Proteomes" id="UP000062973"/>
    </source>
</evidence>
<evidence type="ECO:0000313" key="6">
    <source>
        <dbReference type="EMBL" id="AIJ21957.1"/>
    </source>
</evidence>
<comment type="cofactor">
    <cofactor evidence="1">
        <name>FAD</name>
        <dbReference type="ChEBI" id="CHEBI:57692"/>
    </cofactor>
</comment>
<dbReference type="OrthoDB" id="9781325at2"/>
<dbReference type="eggNOG" id="COG2025">
    <property type="taxonomic scope" value="Bacteria"/>
</dbReference>
<dbReference type="KEGG" id="amq:AMETH_1865"/>
<dbReference type="AlphaFoldDB" id="A0A076MW23"/>
<dbReference type="RefSeq" id="WP_017981170.1">
    <property type="nucleotide sequence ID" value="NZ_AQUL01000001.1"/>
</dbReference>
<keyword evidence="7" id="KW-1185">Reference proteome</keyword>
<evidence type="ECO:0000256" key="4">
    <source>
        <dbReference type="ARBA" id="ARBA00042002"/>
    </source>
</evidence>
<feature type="domain" description="Electron transfer flavoprotein alpha/beta-subunit N-terminal" evidence="5">
    <location>
        <begin position="26"/>
        <end position="209"/>
    </location>
</feature>
<dbReference type="InterPro" id="IPR029035">
    <property type="entry name" value="DHS-like_NAD/FAD-binding_dom"/>
</dbReference>
<dbReference type="STRING" id="1068978.AMETH_1865"/>
<protein>
    <recommendedName>
        <fullName evidence="4">Electron transfer flavoprotein small subunit</fullName>
    </recommendedName>
</protein>
<dbReference type="eggNOG" id="COG2086">
    <property type="taxonomic scope" value="Bacteria"/>
</dbReference>
<dbReference type="InterPro" id="IPR033948">
    <property type="entry name" value="ETF_beta_N"/>
</dbReference>
<evidence type="ECO:0000256" key="2">
    <source>
        <dbReference type="ARBA" id="ARBA00011355"/>
    </source>
</evidence>
<dbReference type="InterPro" id="IPR014729">
    <property type="entry name" value="Rossmann-like_a/b/a_fold"/>
</dbReference>
<dbReference type="Pfam" id="PF01012">
    <property type="entry name" value="ETF"/>
    <property type="match status" value="2"/>
</dbReference>
<dbReference type="PATRIC" id="fig|1068978.7.peg.1976"/>
<dbReference type="Gene3D" id="3.40.50.1220">
    <property type="entry name" value="TPP-binding domain"/>
    <property type="match status" value="1"/>
</dbReference>
<dbReference type="EMBL" id="CP009110">
    <property type="protein sequence ID" value="AIJ21957.1"/>
    <property type="molecule type" value="Genomic_DNA"/>
</dbReference>
<comment type="function">
    <text evidence="3">The electron transfer flavoprotein serves as a specific electron acceptor for other dehydrogenases. It transfers the electrons to the main respiratory chain via ETF-ubiquinone oxidoreductase (ETF dehydrogenase).</text>
</comment>
<dbReference type="GO" id="GO:0009055">
    <property type="term" value="F:electron transfer activity"/>
    <property type="evidence" value="ECO:0007669"/>
    <property type="project" value="InterPro"/>
</dbReference>
<accession>A0A076MW23</accession>
<dbReference type="InterPro" id="IPR012255">
    <property type="entry name" value="ETF_b"/>
</dbReference>
<dbReference type="InterPro" id="IPR014730">
    <property type="entry name" value="ETF_a/b_N"/>
</dbReference>
<dbReference type="PANTHER" id="PTHR21294:SF17">
    <property type="entry name" value="PROTEIN FIXA"/>
    <property type="match status" value="1"/>
</dbReference>
<reference evidence="6 7" key="1">
    <citation type="submission" date="2014-07" db="EMBL/GenBank/DDBJ databases">
        <title>Whole Genome Sequence of the Amycolatopsis methanolica 239.</title>
        <authorList>
            <person name="Tang B."/>
        </authorList>
    </citation>
    <scope>NUCLEOTIDE SEQUENCE [LARGE SCALE GENOMIC DNA]</scope>
    <source>
        <strain evidence="6 7">239</strain>
    </source>
</reference>
<feature type="domain" description="Electron transfer flavoprotein alpha/beta-subunit N-terminal" evidence="5">
    <location>
        <begin position="268"/>
        <end position="456"/>
    </location>
</feature>
<organism evidence="6 7">
    <name type="scientific">Amycolatopsis methanolica 239</name>
    <dbReference type="NCBI Taxonomy" id="1068978"/>
    <lineage>
        <taxon>Bacteria</taxon>
        <taxon>Bacillati</taxon>
        <taxon>Actinomycetota</taxon>
        <taxon>Actinomycetes</taxon>
        <taxon>Pseudonocardiales</taxon>
        <taxon>Pseudonocardiaceae</taxon>
        <taxon>Amycolatopsis</taxon>
        <taxon>Amycolatopsis methanolica group</taxon>
    </lineage>
</organism>
<dbReference type="SUPFAM" id="SSF52402">
    <property type="entry name" value="Adenine nucleotide alpha hydrolases-like"/>
    <property type="match status" value="2"/>
</dbReference>